<dbReference type="PANTHER" id="PTHR30535">
    <property type="entry name" value="VITAMIN B12-BINDING PROTEIN"/>
    <property type="match status" value="1"/>
</dbReference>
<evidence type="ECO:0000313" key="4">
    <source>
        <dbReference type="Proteomes" id="UP000825886"/>
    </source>
</evidence>
<proteinExistence type="predicted"/>
<organism evidence="3 4">
    <name type="scientific">Symbiopectobacterium purcellii</name>
    <dbReference type="NCBI Taxonomy" id="2871826"/>
    <lineage>
        <taxon>Bacteria</taxon>
        <taxon>Pseudomonadati</taxon>
        <taxon>Pseudomonadota</taxon>
        <taxon>Gammaproteobacteria</taxon>
        <taxon>Enterobacterales</taxon>
        <taxon>Enterobacteriaceae</taxon>
    </lineage>
</organism>
<feature type="domain" description="Fe/B12 periplasmic-binding" evidence="2">
    <location>
        <begin position="44"/>
        <end position="309"/>
    </location>
</feature>
<dbReference type="Gene3D" id="3.40.50.1980">
    <property type="entry name" value="Nitrogenase molybdenum iron protein domain"/>
    <property type="match status" value="2"/>
</dbReference>
<evidence type="ECO:0000256" key="1">
    <source>
        <dbReference type="SAM" id="SignalP"/>
    </source>
</evidence>
<dbReference type="EMBL" id="CP081864">
    <property type="protein sequence ID" value="QZN96611.1"/>
    <property type="molecule type" value="Genomic_DNA"/>
</dbReference>
<dbReference type="Proteomes" id="UP000825886">
    <property type="component" value="Chromosome"/>
</dbReference>
<dbReference type="Gene3D" id="1.20.58.2180">
    <property type="match status" value="1"/>
</dbReference>
<keyword evidence="4" id="KW-1185">Reference proteome</keyword>
<reference evidence="3 4" key="1">
    <citation type="submission" date="2021-08" db="EMBL/GenBank/DDBJ databases">
        <title>Culture and genomic analysis of Symbiopectobacterium purcellii sp. nov. gen. nov., isolated from the leafhopper Empoasca decipiens.</title>
        <authorList>
            <person name="Nadal-Jimenez P."/>
            <person name="Siozios S."/>
            <person name="Halliday N."/>
            <person name="Camara M."/>
            <person name="Hurst G.D.D."/>
        </authorList>
    </citation>
    <scope>NUCLEOTIDE SEQUENCE [LARGE SCALE GENOMIC DNA]</scope>
    <source>
        <strain evidence="3 4">SyEd1</strain>
    </source>
</reference>
<dbReference type="InterPro" id="IPR050902">
    <property type="entry name" value="ABC_Transporter_SBP"/>
</dbReference>
<keyword evidence="1" id="KW-0732">Signal</keyword>
<protein>
    <submittedName>
        <fullName evidence="3">ABC transporter substrate-binding protein</fullName>
    </submittedName>
</protein>
<dbReference type="Pfam" id="PF01497">
    <property type="entry name" value="Peripla_BP_2"/>
    <property type="match status" value="1"/>
</dbReference>
<dbReference type="InterPro" id="IPR002491">
    <property type="entry name" value="ABC_transptr_periplasmic_BD"/>
</dbReference>
<sequence>MPVTRRRLLQAMAAAGLLRGWPAFAADTMTFSVGNLPAPQNIQRVISAGAPAYLLLMAAAPEKLLGFSSFDFSQTGSELLPEVITRLPKLGRLAGRATTLSLEKLLALKPDLIVDCGNADETWTSQAQRISSQTQTPWLLINGTLARTPQQLQAIGNALGVTFRTEPQAELARQFIEEAQSFAHSDAANVRFYAARGASGLETGLAGSLHTEAAELLGLRNVAQLPGRQGLAQVSLENLLVWQPDIILVQEAATLHTLTQDPVWQGVKAVAQKRILFLSGLPFGWLDAPPGINRLLGLRRLHAWLDKDVARSFEADMMRFATLFWHAPLSEAQFNRTVNAK</sequence>
<feature type="chain" id="PRO_5047152933" evidence="1">
    <location>
        <begin position="26"/>
        <end position="341"/>
    </location>
</feature>
<accession>A0ABX9AP75</accession>
<gene>
    <name evidence="3" type="ORF">K6K13_03995</name>
</gene>
<evidence type="ECO:0000259" key="2">
    <source>
        <dbReference type="PROSITE" id="PS50983"/>
    </source>
</evidence>
<dbReference type="PROSITE" id="PS51318">
    <property type="entry name" value="TAT"/>
    <property type="match status" value="1"/>
</dbReference>
<feature type="signal peptide" evidence="1">
    <location>
        <begin position="1"/>
        <end position="25"/>
    </location>
</feature>
<evidence type="ECO:0000313" key="3">
    <source>
        <dbReference type="EMBL" id="QZN96611.1"/>
    </source>
</evidence>
<dbReference type="PROSITE" id="PS50983">
    <property type="entry name" value="FE_B12_PBP"/>
    <property type="match status" value="1"/>
</dbReference>
<dbReference type="InterPro" id="IPR006311">
    <property type="entry name" value="TAT_signal"/>
</dbReference>
<dbReference type="SUPFAM" id="SSF53807">
    <property type="entry name" value="Helical backbone' metal receptor"/>
    <property type="match status" value="1"/>
</dbReference>
<name>A0ABX9AP75_9ENTR</name>
<dbReference type="RefSeq" id="WP_222159638.1">
    <property type="nucleotide sequence ID" value="NZ_CP081864.1"/>
</dbReference>
<dbReference type="PANTHER" id="PTHR30535:SF34">
    <property type="entry name" value="MOLYBDATE-BINDING PROTEIN MOLA"/>
    <property type="match status" value="1"/>
</dbReference>